<dbReference type="InterPro" id="IPR005290">
    <property type="entry name" value="Ribosomal_uS15_bac-type"/>
</dbReference>
<dbReference type="SUPFAM" id="SSF47060">
    <property type="entry name" value="S15/NS1 RNA-binding domain"/>
    <property type="match status" value="1"/>
</dbReference>
<dbReference type="InterPro" id="IPR000589">
    <property type="entry name" value="Ribosomal_uS15"/>
</dbReference>
<dbReference type="GO" id="GO:0003735">
    <property type="term" value="F:structural constituent of ribosome"/>
    <property type="evidence" value="ECO:0007669"/>
    <property type="project" value="InterPro"/>
</dbReference>
<name>A0A8C5AEP8_GADMO</name>
<sequence>MRFKKFVCLWVSLSLSLSLQKAAASRPTLHYCGRLTFLYSLVILSLSVVQPCDSLPVCLLCSLVILCLSACLSVYLLCSLVIFSLSSGVLIAPVPPVRHYARALRRKAVPESQLSDLQPSLLRMDYAAVPAAQTTDDLVRRLISLELACHSDKLRLKKEQLVQKVRRDENDRSSVEVKVAVLTARIRNFKEHLQKHHKDKANKRHMLLAVDQRKKLLKRLRLVNHEAFQRVCTLLDISYSFPPEYYRPATRRWLAKKALCMKVYQEVQKHKADLRLKLRKEVLSSSSSSSSSQ</sequence>
<evidence type="ECO:0000256" key="9">
    <source>
        <dbReference type="RuleBase" id="RU003919"/>
    </source>
</evidence>
<evidence type="ECO:0000313" key="12">
    <source>
        <dbReference type="Ensembl" id="ENSGMOP00000031102.1"/>
    </source>
</evidence>
<keyword evidence="3" id="KW-0809">Transit peptide</keyword>
<feature type="chain" id="PRO_5034421443" description="Small ribosomal subunit protein uS15m" evidence="11">
    <location>
        <begin position="25"/>
        <end position="293"/>
    </location>
</feature>
<keyword evidence="4 9" id="KW-0689">Ribosomal protein</keyword>
<dbReference type="Ensembl" id="ENSGMOT00000045820.1">
    <property type="protein sequence ID" value="ENSGMOP00000031102.1"/>
    <property type="gene ID" value="ENSGMOG00000007959.2"/>
</dbReference>
<evidence type="ECO:0000256" key="4">
    <source>
        <dbReference type="ARBA" id="ARBA00022980"/>
    </source>
</evidence>
<keyword evidence="6 9" id="KW-0687">Ribonucleoprotein</keyword>
<evidence type="ECO:0000256" key="5">
    <source>
        <dbReference type="ARBA" id="ARBA00023128"/>
    </source>
</evidence>
<gene>
    <name evidence="12" type="primary">MRPS15</name>
    <name evidence="12" type="synonym">mrps15</name>
</gene>
<keyword evidence="10" id="KW-0472">Membrane</keyword>
<dbReference type="GeneTree" id="ENSGT00390000001737"/>
<keyword evidence="5" id="KW-0496">Mitochondrion</keyword>
<feature type="signal peptide" evidence="11">
    <location>
        <begin position="1"/>
        <end position="24"/>
    </location>
</feature>
<accession>A0A8C5AEP8</accession>
<dbReference type="GO" id="GO:0005763">
    <property type="term" value="C:mitochondrial small ribosomal subunit"/>
    <property type="evidence" value="ECO:0007669"/>
    <property type="project" value="TreeGrafter"/>
</dbReference>
<evidence type="ECO:0000256" key="6">
    <source>
        <dbReference type="ARBA" id="ARBA00023274"/>
    </source>
</evidence>
<keyword evidence="13" id="KW-1185">Reference proteome</keyword>
<comment type="similarity">
    <text evidence="2 9">Belongs to the universal ribosomal protein uS15 family.</text>
</comment>
<dbReference type="Pfam" id="PF00312">
    <property type="entry name" value="Ribosomal_S15"/>
    <property type="match status" value="1"/>
</dbReference>
<keyword evidence="10" id="KW-0812">Transmembrane</keyword>
<dbReference type="GO" id="GO:0032543">
    <property type="term" value="P:mitochondrial translation"/>
    <property type="evidence" value="ECO:0007669"/>
    <property type="project" value="TreeGrafter"/>
</dbReference>
<evidence type="ECO:0000256" key="11">
    <source>
        <dbReference type="SAM" id="SignalP"/>
    </source>
</evidence>
<keyword evidence="10" id="KW-1133">Transmembrane helix</keyword>
<feature type="transmembrane region" description="Helical" evidence="10">
    <location>
        <begin position="59"/>
        <end position="85"/>
    </location>
</feature>
<evidence type="ECO:0000256" key="7">
    <source>
        <dbReference type="ARBA" id="ARBA00035249"/>
    </source>
</evidence>
<dbReference type="SMART" id="SM01387">
    <property type="entry name" value="Ribosomal_S15"/>
    <property type="match status" value="1"/>
</dbReference>
<dbReference type="PANTHER" id="PTHR46685">
    <property type="entry name" value="28S RIBOSOMAL PROTEIN S15, MITOCHONDRIAL"/>
    <property type="match status" value="1"/>
</dbReference>
<evidence type="ECO:0000256" key="8">
    <source>
        <dbReference type="ARBA" id="ARBA00035528"/>
    </source>
</evidence>
<evidence type="ECO:0000256" key="2">
    <source>
        <dbReference type="ARBA" id="ARBA00008434"/>
    </source>
</evidence>
<evidence type="ECO:0000256" key="1">
    <source>
        <dbReference type="ARBA" id="ARBA00004173"/>
    </source>
</evidence>
<organism evidence="12 13">
    <name type="scientific">Gadus morhua</name>
    <name type="common">Atlantic cod</name>
    <dbReference type="NCBI Taxonomy" id="8049"/>
    <lineage>
        <taxon>Eukaryota</taxon>
        <taxon>Metazoa</taxon>
        <taxon>Chordata</taxon>
        <taxon>Craniata</taxon>
        <taxon>Vertebrata</taxon>
        <taxon>Euteleostomi</taxon>
        <taxon>Actinopterygii</taxon>
        <taxon>Neopterygii</taxon>
        <taxon>Teleostei</taxon>
        <taxon>Neoteleostei</taxon>
        <taxon>Acanthomorphata</taxon>
        <taxon>Zeiogadaria</taxon>
        <taxon>Gadariae</taxon>
        <taxon>Gadiformes</taxon>
        <taxon>Gadoidei</taxon>
        <taxon>Gadidae</taxon>
        <taxon>Gadus</taxon>
    </lineage>
</organism>
<dbReference type="InterPro" id="IPR052137">
    <property type="entry name" value="uS15_ribosomal"/>
</dbReference>
<evidence type="ECO:0000256" key="10">
    <source>
        <dbReference type="SAM" id="Phobius"/>
    </source>
</evidence>
<proteinExistence type="inferred from homology"/>
<dbReference type="InterPro" id="IPR009068">
    <property type="entry name" value="uS15_NS1_RNA-bd_sf"/>
</dbReference>
<reference evidence="12" key="2">
    <citation type="submission" date="2025-09" db="UniProtKB">
        <authorList>
            <consortium name="Ensembl"/>
        </authorList>
    </citation>
    <scope>IDENTIFICATION</scope>
</reference>
<dbReference type="PANTHER" id="PTHR46685:SF1">
    <property type="entry name" value="SMALL RIBOSOMAL SUBUNIT PROTEIN US15M"/>
    <property type="match status" value="1"/>
</dbReference>
<dbReference type="HAMAP" id="MF_01343_B">
    <property type="entry name" value="Ribosomal_uS15_B"/>
    <property type="match status" value="1"/>
</dbReference>
<evidence type="ECO:0000256" key="3">
    <source>
        <dbReference type="ARBA" id="ARBA00022946"/>
    </source>
</evidence>
<keyword evidence="11" id="KW-0732">Signal</keyword>
<dbReference type="GO" id="GO:0003723">
    <property type="term" value="F:RNA binding"/>
    <property type="evidence" value="ECO:0007669"/>
    <property type="project" value="TreeGrafter"/>
</dbReference>
<protein>
    <recommendedName>
        <fullName evidence="7">Small ribosomal subunit protein uS15m</fullName>
    </recommendedName>
    <alternativeName>
        <fullName evidence="8">28S ribosomal protein S15, mitochondrial</fullName>
    </alternativeName>
</protein>
<comment type="subcellular location">
    <subcellularLocation>
        <location evidence="1">Mitochondrion</location>
    </subcellularLocation>
</comment>
<dbReference type="NCBIfam" id="TIGR00952">
    <property type="entry name" value="S15_bact"/>
    <property type="match status" value="1"/>
</dbReference>
<evidence type="ECO:0000313" key="13">
    <source>
        <dbReference type="Proteomes" id="UP000694546"/>
    </source>
</evidence>
<dbReference type="Gene3D" id="1.10.287.10">
    <property type="entry name" value="S15/NS1, RNA-binding"/>
    <property type="match status" value="1"/>
</dbReference>
<dbReference type="Proteomes" id="UP000694546">
    <property type="component" value="Chromosome 6"/>
</dbReference>
<dbReference type="CDD" id="cd00353">
    <property type="entry name" value="Ribosomal_S15p_S13e"/>
    <property type="match status" value="1"/>
</dbReference>
<dbReference type="AlphaFoldDB" id="A0A8C5AEP8"/>
<reference evidence="12" key="1">
    <citation type="submission" date="2025-08" db="UniProtKB">
        <authorList>
            <consortium name="Ensembl"/>
        </authorList>
    </citation>
    <scope>IDENTIFICATION</scope>
</reference>